<dbReference type="AlphaFoldDB" id="A0A2C5X3J9"/>
<feature type="compositionally biased region" description="Pro residues" evidence="1">
    <location>
        <begin position="770"/>
        <end position="779"/>
    </location>
</feature>
<feature type="domain" description="DUF7877" evidence="3">
    <location>
        <begin position="92"/>
        <end position="196"/>
    </location>
</feature>
<protein>
    <submittedName>
        <fullName evidence="4">Uncharacterized protein</fullName>
    </submittedName>
</protein>
<feature type="region of interest" description="Disordered" evidence="1">
    <location>
        <begin position="869"/>
        <end position="938"/>
    </location>
</feature>
<evidence type="ECO:0000313" key="4">
    <source>
        <dbReference type="EMBL" id="PHH52847.1"/>
    </source>
</evidence>
<dbReference type="OrthoDB" id="5354458at2759"/>
<evidence type="ECO:0000259" key="3">
    <source>
        <dbReference type="Pfam" id="PF25289"/>
    </source>
</evidence>
<dbReference type="InterPro" id="IPR056687">
    <property type="entry name" value="DUF7785"/>
</dbReference>
<reference evidence="4 5" key="2">
    <citation type="journal article" date="2013" name="IMA Fungus">
        <title>IMA Genome-F 1: Ceratocystis fimbriata: Draft nuclear genome sequence for the plant pathogen, Ceratocystis fimbriata.</title>
        <authorList>
            <person name="Wilken P.M."/>
            <person name="Steenkamp E.T."/>
            <person name="Wingfield M.J."/>
            <person name="de Beer Z.W."/>
            <person name="Wingfield B.D."/>
        </authorList>
    </citation>
    <scope>NUCLEOTIDE SEQUENCE [LARGE SCALE GENOMIC DNA]</scope>
    <source>
        <strain evidence="4 5">CBS 114723</strain>
    </source>
</reference>
<feature type="compositionally biased region" description="Low complexity" evidence="1">
    <location>
        <begin position="589"/>
        <end position="606"/>
    </location>
</feature>
<comment type="caution">
    <text evidence="4">The sequence shown here is derived from an EMBL/GenBank/DDBJ whole genome shotgun (WGS) entry which is preliminary data.</text>
</comment>
<feature type="compositionally biased region" description="Polar residues" evidence="1">
    <location>
        <begin position="571"/>
        <end position="586"/>
    </location>
</feature>
<dbReference type="Pfam" id="PF25009">
    <property type="entry name" value="DUF7785"/>
    <property type="match status" value="1"/>
</dbReference>
<proteinExistence type="predicted"/>
<evidence type="ECO:0000256" key="1">
    <source>
        <dbReference type="SAM" id="MobiDB-lite"/>
    </source>
</evidence>
<organism evidence="4 5">
    <name type="scientific">Ceratocystis fimbriata CBS 114723</name>
    <dbReference type="NCBI Taxonomy" id="1035309"/>
    <lineage>
        <taxon>Eukaryota</taxon>
        <taxon>Fungi</taxon>
        <taxon>Dikarya</taxon>
        <taxon>Ascomycota</taxon>
        <taxon>Pezizomycotina</taxon>
        <taxon>Sordariomycetes</taxon>
        <taxon>Hypocreomycetidae</taxon>
        <taxon>Microascales</taxon>
        <taxon>Ceratocystidaceae</taxon>
        <taxon>Ceratocystis</taxon>
    </lineage>
</organism>
<name>A0A2C5X3J9_9PEZI</name>
<dbReference type="EMBL" id="APWK03000055">
    <property type="protein sequence ID" value="PHH52847.1"/>
    <property type="molecule type" value="Genomic_DNA"/>
</dbReference>
<dbReference type="Pfam" id="PF25289">
    <property type="entry name" value="DUF7877"/>
    <property type="match status" value="1"/>
</dbReference>
<feature type="compositionally biased region" description="Low complexity" evidence="1">
    <location>
        <begin position="752"/>
        <end position="769"/>
    </location>
</feature>
<accession>A0A2C5X3J9</accession>
<reference evidence="4 5" key="1">
    <citation type="journal article" date="2013" name="Fungal Biol.">
        <title>Analysis of microsatellite markers in the genome of the plant pathogen Ceratocystis fimbriata.</title>
        <authorList>
            <person name="Simpson M.C."/>
            <person name="Wilken P.M."/>
            <person name="Coetzee M.P."/>
            <person name="Wingfield M.J."/>
            <person name="Wingfield B.D."/>
        </authorList>
    </citation>
    <scope>NUCLEOTIDE SEQUENCE [LARGE SCALE GENOMIC DNA]</scope>
    <source>
        <strain evidence="4 5">CBS 114723</strain>
    </source>
</reference>
<keyword evidence="5" id="KW-1185">Reference proteome</keyword>
<sequence length="938" mass="101897">MAQSAIPYPNGMNPVPVSVSQIAPDNSTMHIPIDSALSASVMIPGKRKRDDHDPATIDTATASDGSNANTMAATTGIGAPNTAAARTTTDKAEFIDACFQLIKKHDALNLLQNPIHVASDYAPSDEPALKRQKSEAPGTPSASVSDKMARQEYMSLEELTEDVCTIVDTRIKDLEASMAHEASSEKRKAIHQAYRLREETVAILHREYAYPYVPRLDAPKLVASSKARTILSVSTDAPQRQLFSSLSKDPDFEFDDQLLPENFRKLGLPDGLSASQIHYASRVMEDRRPGTIGDVFPRSKKFIPLPMPQKITPARGNVLVPQMPDAFEGAPYVSNYYFIQNLPTGHFLNYSNTGPSLAVTPELQKSSNPEDPSVAEMETMFRSAFSSFAPCRDDSTALVPSSFVGRMWWNRVGCDEFNNMVDSYLEGDKKAESEDHPMSDDIDLSVIDKALENGDEKMLDPSLEDIMKPKKKDPKEQEVEELLEEVSDLILTLASYQRLRNSAAPKNPAEAQAPDALTIAESAVPTEAEAHTYEALKAQLSLIISMLPPYAVSKLKGDQLEDLMISTKISQYSTPRGGSVSGQQMQYYGGRPPTTQQTPVPVPRQGSVQHIPSPVPQHRSATMSPVPPQQAQQMPQAYRQQPQPQAFSPYANQLAKTQTPYGHQAMPQFANAGPRPPQQPPAGYSADSPNARFRQPSFSQPGFHPQQQVPPSQQQQPQPQPQQQYYPNGVAPPRTASPQIPPGHVQPPPQYAPNQYATQQQQQQRFAPTPGAPNMPPASPQTTRQYMMQQPSQQPHPHPHHQRPGPGPGISSVPSPSPGPAPSTPSSIGSGQGSNGVYHGLPPDAAQAQQHRMYDQTKARMAITASTAGTNVPTPQSISQMQQQPAKHAQTLPQTPGSGLGQTHGMPPRAVANGSAPVIPHKVTPVPVPMIPGQGPKS</sequence>
<feature type="compositionally biased region" description="Pro residues" evidence="1">
    <location>
        <begin position="739"/>
        <end position="751"/>
    </location>
</feature>
<gene>
    <name evidence="4" type="ORF">CFIMG_002281RA</name>
</gene>
<feature type="domain" description="DUF7785" evidence="2">
    <location>
        <begin position="476"/>
        <end position="570"/>
    </location>
</feature>
<feature type="region of interest" description="Disordered" evidence="1">
    <location>
        <begin position="45"/>
        <end position="75"/>
    </location>
</feature>
<feature type="region of interest" description="Disordered" evidence="1">
    <location>
        <begin position="122"/>
        <end position="146"/>
    </location>
</feature>
<feature type="compositionally biased region" description="Polar residues" evidence="1">
    <location>
        <begin position="58"/>
        <end position="73"/>
    </location>
</feature>
<feature type="region of interest" description="Disordered" evidence="1">
    <location>
        <begin position="664"/>
        <end position="856"/>
    </location>
</feature>
<evidence type="ECO:0000259" key="2">
    <source>
        <dbReference type="Pfam" id="PF25009"/>
    </source>
</evidence>
<feature type="region of interest" description="Disordered" evidence="1">
    <location>
        <begin position="571"/>
        <end position="644"/>
    </location>
</feature>
<dbReference type="InterPro" id="IPR057199">
    <property type="entry name" value="DUF7877"/>
</dbReference>
<dbReference type="Proteomes" id="UP000222788">
    <property type="component" value="Unassembled WGS sequence"/>
</dbReference>
<feature type="compositionally biased region" description="Polar residues" evidence="1">
    <location>
        <begin position="869"/>
        <end position="897"/>
    </location>
</feature>
<feature type="compositionally biased region" description="Low complexity" evidence="1">
    <location>
        <begin position="705"/>
        <end position="724"/>
    </location>
</feature>
<feature type="compositionally biased region" description="Low complexity" evidence="1">
    <location>
        <begin position="629"/>
        <end position="644"/>
    </location>
</feature>
<evidence type="ECO:0000313" key="5">
    <source>
        <dbReference type="Proteomes" id="UP000222788"/>
    </source>
</evidence>
<dbReference type="STRING" id="1035309.A0A2C5X3J9"/>